<accession>A0AA91U6D1</accession>
<dbReference type="Proteomes" id="UP000344571">
    <property type="component" value="Chromosome"/>
</dbReference>
<sequence>MQFERFAKEPLAIQYLGTEYTQPCLDALRSLIQLRVPISQVKLLTASEGQTNIHGFLISTELDELIAIRPGFSSGYPDEGSRGLATAIELLRTFRFEVEEYSVSGKLLARVKRAALTLQDLKFLESANPIMPIGLDDYVYDAGLFGRPPGVFLRGFEPCIPLALIDERLADLVVDFFEHSNARLMSGYARLEVIIKNRTGLNESAGKLFRAAFDGTSPYLMWPEIDQGERVGRVGLFVSVYQTYRNRRAHNEVVANEHLDLTELLLLNNLFVLERSAVPSGRLFPTIHDDPFK</sequence>
<feature type="domain" description="Conserved hypothetical protein CHP02391" evidence="1">
    <location>
        <begin position="190"/>
        <end position="268"/>
    </location>
</feature>
<evidence type="ECO:0000259" key="1">
    <source>
        <dbReference type="Pfam" id="PF09509"/>
    </source>
</evidence>
<dbReference type="Proteomes" id="UP000243750">
    <property type="component" value="Unassembled WGS sequence"/>
</dbReference>
<dbReference type="AlphaFoldDB" id="A0AA91U6D1"/>
<reference evidence="2 4" key="1">
    <citation type="submission" date="2017-09" db="EMBL/GenBank/DDBJ databases">
        <title>Bacterial and phytoplankton interrelationship in Kongsfjorden, an Arctic fjord.</title>
        <authorList>
            <person name="Sinha R."/>
            <person name="Krishnan K."/>
        </authorList>
    </citation>
    <scope>NUCLEOTIDE SEQUENCE [LARGE SCALE GENOMIC DNA]</scope>
    <source>
        <strain evidence="2 4">58</strain>
    </source>
</reference>
<protein>
    <recommendedName>
        <fullName evidence="1">Conserved hypothetical protein CHP02391 domain-containing protein</fullName>
    </recommendedName>
</protein>
<dbReference type="RefSeq" id="WP_096344880.1">
    <property type="nucleotide sequence ID" value="NZ_CP033116.1"/>
</dbReference>
<dbReference type="EMBL" id="CP033116">
    <property type="protein sequence ID" value="QFY57058.1"/>
    <property type="molecule type" value="Genomic_DNA"/>
</dbReference>
<evidence type="ECO:0000313" key="4">
    <source>
        <dbReference type="Proteomes" id="UP000243750"/>
    </source>
</evidence>
<dbReference type="EMBL" id="NWMT01000023">
    <property type="protein sequence ID" value="PCD01152.1"/>
    <property type="molecule type" value="Genomic_DNA"/>
</dbReference>
<evidence type="ECO:0000313" key="5">
    <source>
        <dbReference type="Proteomes" id="UP000344571"/>
    </source>
</evidence>
<proteinExistence type="predicted"/>
<gene>
    <name evidence="2" type="ORF">CO192_01560</name>
    <name evidence="3" type="ORF">EAO82_12215</name>
</gene>
<evidence type="ECO:0000313" key="3">
    <source>
        <dbReference type="EMBL" id="QFY57058.1"/>
    </source>
</evidence>
<organism evidence="2 4">
    <name type="scientific">Halopseudomonas pelagia</name>
    <dbReference type="NCBI Taxonomy" id="553151"/>
    <lineage>
        <taxon>Bacteria</taxon>
        <taxon>Pseudomonadati</taxon>
        <taxon>Pseudomonadota</taxon>
        <taxon>Gammaproteobacteria</taxon>
        <taxon>Pseudomonadales</taxon>
        <taxon>Pseudomonadaceae</taxon>
        <taxon>Halopseudomonas</taxon>
    </lineage>
</organism>
<name>A0AA91U6D1_9GAMM</name>
<dbReference type="InterPro" id="IPR012654">
    <property type="entry name" value="CHP02391"/>
</dbReference>
<evidence type="ECO:0000313" key="2">
    <source>
        <dbReference type="EMBL" id="PCD01152.1"/>
    </source>
</evidence>
<keyword evidence="5" id="KW-1185">Reference proteome</keyword>
<dbReference type="Pfam" id="PF09509">
    <property type="entry name" value="Hypoth_Ymh"/>
    <property type="match status" value="1"/>
</dbReference>
<reference evidence="3 5" key="2">
    <citation type="submission" date="2018-10" db="EMBL/GenBank/DDBJ databases">
        <title>Complete genome sequence of Pseudomonas pelagia strain Kongs-67.</title>
        <authorList>
            <person name="Sinha R.K."/>
            <person name="Krishnan K."/>
        </authorList>
    </citation>
    <scope>NUCLEOTIDE SEQUENCE [LARGE SCALE GENOMIC DNA]</scope>
    <source>
        <strain evidence="3 5">Kongs-67</strain>
    </source>
</reference>